<comment type="caution">
    <text evidence="1">The sequence shown here is derived from an EMBL/GenBank/DDBJ whole genome shotgun (WGS) entry which is preliminary data.</text>
</comment>
<reference evidence="2" key="1">
    <citation type="submission" date="2018-08" db="EMBL/GenBank/DDBJ databases">
        <authorList>
            <person name="Kim S.-J."/>
            <person name="Jung G.-Y."/>
        </authorList>
    </citation>
    <scope>NUCLEOTIDE SEQUENCE [LARGE SCALE GENOMIC DNA]</scope>
    <source>
        <strain evidence="2">GY_H</strain>
    </source>
</reference>
<sequence length="102" mass="11434">MLRFPALIRDLRGVITPSNGRARPGNWIEIMAKLTSDVLRSYLADMPAGHIFDLPYAQFGGLFPPGEPDPFARAALRAFANECGCDLIQIVAEERYELRKRT</sequence>
<dbReference type="AlphaFoldDB" id="A0A371B799"/>
<evidence type="ECO:0000313" key="1">
    <source>
        <dbReference type="EMBL" id="RDV03466.1"/>
    </source>
</evidence>
<dbReference type="Proteomes" id="UP000263993">
    <property type="component" value="Unassembled WGS sequence"/>
</dbReference>
<gene>
    <name evidence="1" type="ORF">DXH78_01980</name>
</gene>
<name>A0A371B799_9BRAD</name>
<organism evidence="1 2">
    <name type="scientific">Undibacter mobilis</name>
    <dbReference type="NCBI Taxonomy" id="2292256"/>
    <lineage>
        <taxon>Bacteria</taxon>
        <taxon>Pseudomonadati</taxon>
        <taxon>Pseudomonadota</taxon>
        <taxon>Alphaproteobacteria</taxon>
        <taxon>Hyphomicrobiales</taxon>
        <taxon>Nitrobacteraceae</taxon>
        <taxon>Undibacter</taxon>
    </lineage>
</organism>
<proteinExistence type="predicted"/>
<evidence type="ECO:0000313" key="2">
    <source>
        <dbReference type="Proteomes" id="UP000263993"/>
    </source>
</evidence>
<protein>
    <submittedName>
        <fullName evidence="1">Uncharacterized protein</fullName>
    </submittedName>
</protein>
<keyword evidence="2" id="KW-1185">Reference proteome</keyword>
<accession>A0A371B799</accession>
<dbReference type="EMBL" id="QRGO01000001">
    <property type="protein sequence ID" value="RDV03466.1"/>
    <property type="molecule type" value="Genomic_DNA"/>
</dbReference>